<dbReference type="KEGG" id="syc:syc1084_c"/>
<name>A0A0H3K2S9_SYNP6</name>
<gene>
    <name evidence="2" type="ordered locus">syc1084_c</name>
</gene>
<dbReference type="AlphaFoldDB" id="A0A0H3K2S9"/>
<dbReference type="EMBL" id="AP008231">
    <property type="protein sequence ID" value="BAD79274.1"/>
    <property type="molecule type" value="Genomic_DNA"/>
</dbReference>
<feature type="domain" description="Telomere resolvase ResT/TelK catalytic" evidence="1">
    <location>
        <begin position="212"/>
        <end position="368"/>
    </location>
</feature>
<sequence>MNDQQLENQFKTIVNTICDAWGEYWNKSDAGAKKRACQYCASIVKSWVDNSVDDITLTRYQSTLRNQVRQELAARGWIWFPSSPELNRSSYWEQLTPHSNVNRIPITDEPCTWLTTYVQSLGTARDVVRASSLPTQELGPLEEPQPRIPVPPSVCQFLVAKAVSTLKEYLGQQSHRQTVASLRIPPLTEASSPDPQALNPVMTMVPRIQLTYDAAIAIVVLTGRRPFLEVLRDARFQASDDGCLLIHGMRQGDDPQIKTYKIRPLADPQLIAQAHVKILTDLIALAPWHSPQVHLDVLKQQAGASMTAAIQQYLPCLRPVIRQGFSIGTLAPIDGRIWYAQIAFQRWRQATNKVMDEASFIKKVLIHNAATDPLNTLHGDRLSHRWTAVDSEDLSVFLPSLT</sequence>
<dbReference type="InterPro" id="IPR038280">
    <property type="entry name" value="ResT/TelK_cat_sf"/>
</dbReference>
<dbReference type="Gene3D" id="1.10.443.30">
    <property type="entry name" value="Telomere resolvase"/>
    <property type="match status" value="1"/>
</dbReference>
<proteinExistence type="predicted"/>
<evidence type="ECO:0000313" key="3">
    <source>
        <dbReference type="Proteomes" id="UP000001175"/>
    </source>
</evidence>
<organism evidence="2 3">
    <name type="scientific">Synechococcus sp. (strain ATCC 27144 / PCC 6301 / SAUG 1402/1)</name>
    <name type="common">Anacystis nidulans</name>
    <dbReference type="NCBI Taxonomy" id="269084"/>
    <lineage>
        <taxon>Bacteria</taxon>
        <taxon>Bacillati</taxon>
        <taxon>Cyanobacteriota</taxon>
        <taxon>Cyanophyceae</taxon>
        <taxon>Synechococcales</taxon>
        <taxon>Synechococcaceae</taxon>
        <taxon>Synechococcus</taxon>
    </lineage>
</organism>
<accession>A0A0H3K2S9</accession>
<evidence type="ECO:0000313" key="2">
    <source>
        <dbReference type="EMBL" id="BAD79274.1"/>
    </source>
</evidence>
<dbReference type="RefSeq" id="WP_011243395.1">
    <property type="nucleotide sequence ID" value="NC_006576.1"/>
</dbReference>
<reference evidence="2 3" key="1">
    <citation type="journal article" date="2007" name="Photosyn. Res.">
        <title>Complete nucleotide sequence of the freshwater unicellular cyanobacterium Synechococcus elongatus PCC 6301 chromosome: gene content and organization.</title>
        <authorList>
            <person name="Sugita C."/>
            <person name="Ogata K."/>
            <person name="Shikata M."/>
            <person name="Jikuya H."/>
            <person name="Takano J."/>
            <person name="Furumichi M."/>
            <person name="Kanehisa M."/>
            <person name="Omata T."/>
            <person name="Sugiura M."/>
            <person name="Sugita M."/>
        </authorList>
    </citation>
    <scope>NUCLEOTIDE SEQUENCE [LARGE SCALE GENOMIC DNA]</scope>
    <source>
        <strain evidence="3">ATCC 27144 / PCC 6301 / SAUG 1402/1</strain>
    </source>
</reference>
<protein>
    <recommendedName>
        <fullName evidence="1">Telomere resolvase ResT/TelK catalytic domain-containing protein</fullName>
    </recommendedName>
</protein>
<dbReference type="InterPro" id="IPR032047">
    <property type="entry name" value="ResT/TelK_cat"/>
</dbReference>
<dbReference type="Pfam" id="PF16684">
    <property type="entry name" value="ResT-TelK_cat"/>
    <property type="match status" value="1"/>
</dbReference>
<evidence type="ECO:0000259" key="1">
    <source>
        <dbReference type="Pfam" id="PF16684"/>
    </source>
</evidence>
<dbReference type="Proteomes" id="UP000001175">
    <property type="component" value="Chromosome"/>
</dbReference>